<gene>
    <name evidence="3" type="ORF">MSP1404_LOCUS4425</name>
</gene>
<name>A0A7S0PQB0_MICPS</name>
<evidence type="ECO:0000256" key="1">
    <source>
        <dbReference type="SAM" id="MobiDB-lite"/>
    </source>
</evidence>
<dbReference type="InterPro" id="IPR025714">
    <property type="entry name" value="Methyltranfer_dom"/>
</dbReference>
<evidence type="ECO:0000313" key="3">
    <source>
        <dbReference type="EMBL" id="CAD8584241.1"/>
    </source>
</evidence>
<accession>A0A7S0PQB0</accession>
<reference evidence="3" key="1">
    <citation type="submission" date="2021-01" db="EMBL/GenBank/DDBJ databases">
        <authorList>
            <person name="Corre E."/>
            <person name="Pelletier E."/>
            <person name="Niang G."/>
            <person name="Scheremetjew M."/>
            <person name="Finn R."/>
            <person name="Kale V."/>
            <person name="Holt S."/>
            <person name="Cochrane G."/>
            <person name="Meng A."/>
            <person name="Brown T."/>
            <person name="Cohen L."/>
        </authorList>
    </citation>
    <scope>NUCLEOTIDE SEQUENCE</scope>
    <source>
        <strain evidence="3">CCMP494</strain>
    </source>
</reference>
<evidence type="ECO:0000259" key="2">
    <source>
        <dbReference type="Pfam" id="PF13679"/>
    </source>
</evidence>
<dbReference type="Gene3D" id="3.40.50.150">
    <property type="entry name" value="Vaccinia Virus protein VP39"/>
    <property type="match status" value="1"/>
</dbReference>
<dbReference type="InterPro" id="IPR029063">
    <property type="entry name" value="SAM-dependent_MTases_sf"/>
</dbReference>
<feature type="domain" description="Methyltransferase" evidence="2">
    <location>
        <begin position="134"/>
        <end position="241"/>
    </location>
</feature>
<dbReference type="AlphaFoldDB" id="A0A7S0PQB0"/>
<protein>
    <recommendedName>
        <fullName evidence="2">Methyltransferase domain-containing protein</fullName>
    </recommendedName>
</protein>
<dbReference type="EMBL" id="HBEV01005798">
    <property type="protein sequence ID" value="CAD8584241.1"/>
    <property type="molecule type" value="Transcribed_RNA"/>
</dbReference>
<sequence>MGGAEGASVGNRPPPADTGGFGGDVPSTSDGHPPSGERGSKSMTSMDFLLRGESVRSNPYLRAFAASGLPEVMMADDNFSSWTNIKGRVLRKEIAEASAAASRIPRAVAKARGLPAAAADGTCADDPLGDGDGVVLFDLCSGKGFTSIFLSHRYPKARILMFDFDRKMNLKHLPSLAPRVSFHRLNLYDDEVERLVSDAVISHGDRGSCVVGVHLCGDLSRRAIELWDRCGVDGLVLSPCCLVRELAEVKRPHGTFGYGLARLAKRTGWDSYRLWCLFLWNHIGVIGSDGDDGDDLVRDVDDGDGRRATRPRRDLNWDDDMISGRNAFLCVSRATACAPCG</sequence>
<dbReference type="SUPFAM" id="SSF53335">
    <property type="entry name" value="S-adenosyl-L-methionine-dependent methyltransferases"/>
    <property type="match status" value="1"/>
</dbReference>
<dbReference type="Pfam" id="PF13679">
    <property type="entry name" value="Methyltransf_32"/>
    <property type="match status" value="1"/>
</dbReference>
<organism evidence="3">
    <name type="scientific">Micromonas pusilla</name>
    <name type="common">Picoplanktonic green alga</name>
    <name type="synonym">Chromulina pusilla</name>
    <dbReference type="NCBI Taxonomy" id="38833"/>
    <lineage>
        <taxon>Eukaryota</taxon>
        <taxon>Viridiplantae</taxon>
        <taxon>Chlorophyta</taxon>
        <taxon>Mamiellophyceae</taxon>
        <taxon>Mamiellales</taxon>
        <taxon>Mamiellaceae</taxon>
        <taxon>Micromonas</taxon>
    </lineage>
</organism>
<feature type="region of interest" description="Disordered" evidence="1">
    <location>
        <begin position="1"/>
        <end position="42"/>
    </location>
</feature>
<proteinExistence type="predicted"/>